<keyword evidence="2" id="KW-1185">Reference proteome</keyword>
<dbReference type="Pfam" id="PF02561">
    <property type="entry name" value="FliS"/>
    <property type="match status" value="1"/>
</dbReference>
<reference evidence="2" key="1">
    <citation type="journal article" date="2019" name="Int. J. Syst. Evol. Microbiol.">
        <title>The Global Catalogue of Microorganisms (GCM) 10K type strain sequencing project: providing services to taxonomists for standard genome sequencing and annotation.</title>
        <authorList>
            <consortium name="The Broad Institute Genomics Platform"/>
            <consortium name="The Broad Institute Genome Sequencing Center for Infectious Disease"/>
            <person name="Wu L."/>
            <person name="Ma J."/>
        </authorList>
    </citation>
    <scope>NUCLEOTIDE SEQUENCE [LARGE SCALE GENOMIC DNA]</scope>
    <source>
        <strain evidence="2">JCM 17460</strain>
    </source>
</reference>
<comment type="caution">
    <text evidence="1">The sequence shown here is derived from an EMBL/GenBank/DDBJ whole genome shotgun (WGS) entry which is preliminary data.</text>
</comment>
<evidence type="ECO:0000313" key="1">
    <source>
        <dbReference type="EMBL" id="GAA3531378.1"/>
    </source>
</evidence>
<organism evidence="1 2">
    <name type="scientific">Nocardioides daeguensis</name>
    <dbReference type="NCBI Taxonomy" id="908359"/>
    <lineage>
        <taxon>Bacteria</taxon>
        <taxon>Bacillati</taxon>
        <taxon>Actinomycetota</taxon>
        <taxon>Actinomycetes</taxon>
        <taxon>Propionibacteriales</taxon>
        <taxon>Nocardioidaceae</taxon>
        <taxon>Nocardioides</taxon>
    </lineage>
</organism>
<sequence length="130" mass="14419">MNAMNAHAAYRSNAVATASPARLLVMLLERLVLDVERAYVAQQRGAWADAHRELLHAQDIVIELESSLDVDRMPAGKQLASLYEYLRNRLVLANVRRDPRVTTECLTLSRQLCDTWRQAAMTAAVGAAAS</sequence>
<dbReference type="CDD" id="cd16098">
    <property type="entry name" value="FliS"/>
    <property type="match status" value="1"/>
</dbReference>
<dbReference type="PANTHER" id="PTHR34773:SF1">
    <property type="entry name" value="FLAGELLAR SECRETION CHAPERONE FLIS"/>
    <property type="match status" value="1"/>
</dbReference>
<dbReference type="Proteomes" id="UP001500301">
    <property type="component" value="Unassembled WGS sequence"/>
</dbReference>
<evidence type="ECO:0008006" key="3">
    <source>
        <dbReference type="Google" id="ProtNLM"/>
    </source>
</evidence>
<evidence type="ECO:0000313" key="2">
    <source>
        <dbReference type="Proteomes" id="UP001500301"/>
    </source>
</evidence>
<name>A0ABP6VCI0_9ACTN</name>
<dbReference type="InterPro" id="IPR003713">
    <property type="entry name" value="FliS"/>
</dbReference>
<gene>
    <name evidence="1" type="ORF">GCM10022263_19990</name>
</gene>
<dbReference type="EMBL" id="BAABBB010000009">
    <property type="protein sequence ID" value="GAA3531378.1"/>
    <property type="molecule type" value="Genomic_DNA"/>
</dbReference>
<dbReference type="NCBIfam" id="TIGR00208">
    <property type="entry name" value="fliS"/>
    <property type="match status" value="1"/>
</dbReference>
<proteinExistence type="predicted"/>
<dbReference type="PANTHER" id="PTHR34773">
    <property type="entry name" value="FLAGELLAR SECRETION CHAPERONE FLIS"/>
    <property type="match status" value="1"/>
</dbReference>
<accession>A0ABP6VCI0</accession>
<protein>
    <recommendedName>
        <fullName evidence="3">Flagellar export chaperone FliS</fullName>
    </recommendedName>
</protein>
<dbReference type="RefSeq" id="WP_218232895.1">
    <property type="nucleotide sequence ID" value="NZ_BAABBB010000009.1"/>
</dbReference>